<proteinExistence type="predicted"/>
<reference evidence="2 3" key="1">
    <citation type="submission" date="2016-07" db="EMBL/GenBank/DDBJ databases">
        <title>Pervasive Adenine N6-methylation of Active Genes in Fungi.</title>
        <authorList>
            <consortium name="DOE Joint Genome Institute"/>
            <person name="Mondo S.J."/>
            <person name="Dannebaum R.O."/>
            <person name="Kuo R.C."/>
            <person name="Labutti K."/>
            <person name="Haridas S."/>
            <person name="Kuo A."/>
            <person name="Salamov A."/>
            <person name="Ahrendt S.R."/>
            <person name="Lipzen A."/>
            <person name="Sullivan W."/>
            <person name="Andreopoulos W.B."/>
            <person name="Clum A."/>
            <person name="Lindquist E."/>
            <person name="Daum C."/>
            <person name="Ramamoorthy G.K."/>
            <person name="Gryganskyi A."/>
            <person name="Culley D."/>
            <person name="Magnuson J.K."/>
            <person name="James T.Y."/>
            <person name="O'Malley M.A."/>
            <person name="Stajich J.E."/>
            <person name="Spatafora J.W."/>
            <person name="Visel A."/>
            <person name="Grigoriev I.V."/>
        </authorList>
    </citation>
    <scope>NUCLEOTIDE SEQUENCE [LARGE SCALE GENOMIC DNA]</scope>
    <source>
        <strain evidence="2 3">PL171</strain>
    </source>
</reference>
<evidence type="ECO:0000313" key="3">
    <source>
        <dbReference type="Proteomes" id="UP000193411"/>
    </source>
</evidence>
<protein>
    <submittedName>
        <fullName evidence="2">Uncharacterized protein</fullName>
    </submittedName>
</protein>
<accession>A0A1Y2HKX4</accession>
<feature type="region of interest" description="Disordered" evidence="1">
    <location>
        <begin position="199"/>
        <end position="218"/>
    </location>
</feature>
<sequence length="240" mass="26572">MRRAAHVERAGKGKLYAELLEAARGNPNHHPGDMGPATRTWQGVCGGCASSRRVVGGHDHGGYGRRNVCWVARVCVKRMEQLCHFPSVLNCLSPFLGCSMLPSRPPPNLPYSIQVESRSIVTRTDDECKIEFHHVCNPQVYPSSCATWSPESHSSAHSCLPCTQPRNPRRRQLAWLDSHISSNASQARFPISIYRASPIQSSNNTNQAPQPRLPTSHTIPKYLGAARELRVSSQRCCSQP</sequence>
<organism evidence="2 3">
    <name type="scientific">Catenaria anguillulae PL171</name>
    <dbReference type="NCBI Taxonomy" id="765915"/>
    <lineage>
        <taxon>Eukaryota</taxon>
        <taxon>Fungi</taxon>
        <taxon>Fungi incertae sedis</taxon>
        <taxon>Blastocladiomycota</taxon>
        <taxon>Blastocladiomycetes</taxon>
        <taxon>Blastocladiales</taxon>
        <taxon>Catenariaceae</taxon>
        <taxon>Catenaria</taxon>
    </lineage>
</organism>
<comment type="caution">
    <text evidence="2">The sequence shown here is derived from an EMBL/GenBank/DDBJ whole genome shotgun (WGS) entry which is preliminary data.</text>
</comment>
<gene>
    <name evidence="2" type="ORF">BCR44DRAFT_331868</name>
</gene>
<evidence type="ECO:0000313" key="2">
    <source>
        <dbReference type="EMBL" id="ORZ35230.1"/>
    </source>
</evidence>
<dbReference type="Proteomes" id="UP000193411">
    <property type="component" value="Unassembled WGS sequence"/>
</dbReference>
<dbReference type="AlphaFoldDB" id="A0A1Y2HKX4"/>
<dbReference type="EMBL" id="MCFL01000023">
    <property type="protein sequence ID" value="ORZ35230.1"/>
    <property type="molecule type" value="Genomic_DNA"/>
</dbReference>
<name>A0A1Y2HKX4_9FUNG</name>
<keyword evidence="3" id="KW-1185">Reference proteome</keyword>
<evidence type="ECO:0000256" key="1">
    <source>
        <dbReference type="SAM" id="MobiDB-lite"/>
    </source>
</evidence>